<evidence type="ECO:0000256" key="2">
    <source>
        <dbReference type="SAM" id="MobiDB-lite"/>
    </source>
</evidence>
<proteinExistence type="predicted"/>
<protein>
    <recommendedName>
        <fullName evidence="3">Aminotransferase-like plant mobile domain-containing protein</fullName>
    </recommendedName>
</protein>
<dbReference type="AlphaFoldDB" id="A0AAD8SZ13"/>
<feature type="coiled-coil region" evidence="1">
    <location>
        <begin position="646"/>
        <end position="717"/>
    </location>
</feature>
<dbReference type="InterPro" id="IPR019557">
    <property type="entry name" value="AminoTfrase-like_pln_mobile"/>
</dbReference>
<dbReference type="Pfam" id="PF10536">
    <property type="entry name" value="PMD"/>
    <property type="match status" value="1"/>
</dbReference>
<feature type="region of interest" description="Disordered" evidence="2">
    <location>
        <begin position="444"/>
        <end position="477"/>
    </location>
</feature>
<keyword evidence="5" id="KW-1185">Reference proteome</keyword>
<accession>A0AAD8SZ13</accession>
<dbReference type="InterPro" id="IPR044824">
    <property type="entry name" value="MAIN-like"/>
</dbReference>
<evidence type="ECO:0000256" key="1">
    <source>
        <dbReference type="SAM" id="Coils"/>
    </source>
</evidence>
<dbReference type="GO" id="GO:0010073">
    <property type="term" value="P:meristem maintenance"/>
    <property type="evidence" value="ECO:0007669"/>
    <property type="project" value="InterPro"/>
</dbReference>
<reference evidence="4" key="1">
    <citation type="submission" date="2023-07" db="EMBL/GenBank/DDBJ databases">
        <title>A chromosome-level genome assembly of Lolium multiflorum.</title>
        <authorList>
            <person name="Chen Y."/>
            <person name="Copetti D."/>
            <person name="Kolliker R."/>
            <person name="Studer B."/>
        </authorList>
    </citation>
    <scope>NUCLEOTIDE SEQUENCE</scope>
    <source>
        <strain evidence="4">02402/16</strain>
        <tissue evidence="4">Leaf</tissue>
    </source>
</reference>
<name>A0AAD8SZ13_LOLMU</name>
<evidence type="ECO:0000313" key="4">
    <source>
        <dbReference type="EMBL" id="KAK1666946.1"/>
    </source>
</evidence>
<dbReference type="PANTHER" id="PTHR46033:SF65">
    <property type="entry name" value="AMINOTRANSFERASE-LIKE PLANT MOBILE DOMAIN-CONTAINING PROTEIN"/>
    <property type="match status" value="1"/>
</dbReference>
<dbReference type="Proteomes" id="UP001231189">
    <property type="component" value="Unassembled WGS sequence"/>
</dbReference>
<sequence length="763" mass="84321">MLFWSHAAMRSASVPPDLYLVGKNENILKTIGYFWSDALNCFMFGHGPMTPTLLDVAMITGLDIASPSPSAFKLPKVPFTLSSKKECTSWGAYLNRYMKNKGPVTEREHTAFLNFWLEHFIFCGPSLAPTKNYLSLAYELAKGTQLGLGKLFLGEIYRSLQLMSVKLFHRKTVKTGGPWWFIQLWAQLYFQNQIPDFPPLTTCTFPDVNGKEIRCTSYGQALYGLPGSRLIPKEAAGWFKIFFQGLDNPLFDPYTESANFENPVSFRLGDLADDAGTQHLYSIMIRPCFLPVGMSTSNRITKPGYECYQPVVAARQLGLGQVPPHFFLHHLTASRADLPDIITAQRCYTFFDALAIPIPHDLRFSFTTDGFETWWSMWKTHVFRKALGPLLRELDAEYDIPADQQQDGPAPTQADGSPFVFLPPAPVVLFCQNSPPLKKVIMQGQPISPKSAPGTGCPPSLDSGEDGGEEGGCQKNPEASANHFLLQAEETSSGDVEEIQMPSATLDLATPAVAAAQMVNPSQSAEKPIVTASAVPPSLGEGYDLSSLLSFDPESIEPTSSKAGGEPIPSTVRGPLQRLKDLLSAPTETLIEDSEEAKGILEDIQLHLPMTLQVKLWPAVTLPVFKSRVQSARQRIALRHSQLPLRADIAERCRRLNEKKAALDAKTDTSATRAELETLRKELEDLEERVRVTKQLIQDKEALVARSQDEAKGLTADLKTDLAEIRTLSHQLVTGKDEDDQAEIAEADRVRVDAILALGVFLQ</sequence>
<feature type="domain" description="Aminotransferase-like plant mobile" evidence="3">
    <location>
        <begin position="23"/>
        <end position="330"/>
    </location>
</feature>
<keyword evidence="1" id="KW-0175">Coiled coil</keyword>
<gene>
    <name evidence="4" type="ORF">QYE76_055105</name>
</gene>
<evidence type="ECO:0000313" key="5">
    <source>
        <dbReference type="Proteomes" id="UP001231189"/>
    </source>
</evidence>
<organism evidence="4 5">
    <name type="scientific">Lolium multiflorum</name>
    <name type="common">Italian ryegrass</name>
    <name type="synonym">Lolium perenne subsp. multiflorum</name>
    <dbReference type="NCBI Taxonomy" id="4521"/>
    <lineage>
        <taxon>Eukaryota</taxon>
        <taxon>Viridiplantae</taxon>
        <taxon>Streptophyta</taxon>
        <taxon>Embryophyta</taxon>
        <taxon>Tracheophyta</taxon>
        <taxon>Spermatophyta</taxon>
        <taxon>Magnoliopsida</taxon>
        <taxon>Liliopsida</taxon>
        <taxon>Poales</taxon>
        <taxon>Poaceae</taxon>
        <taxon>BOP clade</taxon>
        <taxon>Pooideae</taxon>
        <taxon>Poodae</taxon>
        <taxon>Poeae</taxon>
        <taxon>Poeae Chloroplast Group 2 (Poeae type)</taxon>
        <taxon>Loliodinae</taxon>
        <taxon>Loliinae</taxon>
        <taxon>Lolium</taxon>
    </lineage>
</organism>
<evidence type="ECO:0000259" key="3">
    <source>
        <dbReference type="Pfam" id="PF10536"/>
    </source>
</evidence>
<comment type="caution">
    <text evidence="4">The sequence shown here is derived from an EMBL/GenBank/DDBJ whole genome shotgun (WGS) entry which is preliminary data.</text>
</comment>
<dbReference type="EMBL" id="JAUUTY010000003">
    <property type="protein sequence ID" value="KAK1666946.1"/>
    <property type="molecule type" value="Genomic_DNA"/>
</dbReference>
<dbReference type="PANTHER" id="PTHR46033">
    <property type="entry name" value="PROTEIN MAIN-LIKE 2"/>
    <property type="match status" value="1"/>
</dbReference>